<accession>A0AAW1NNZ1</accession>
<reference evidence="2 3" key="1">
    <citation type="journal article" date="2024" name="Nat. Commun.">
        <title>Phylogenomics reveals the evolutionary origins of lichenization in chlorophyte algae.</title>
        <authorList>
            <person name="Puginier C."/>
            <person name="Libourel C."/>
            <person name="Otte J."/>
            <person name="Skaloud P."/>
            <person name="Haon M."/>
            <person name="Grisel S."/>
            <person name="Petersen M."/>
            <person name="Berrin J.G."/>
            <person name="Delaux P.M."/>
            <person name="Dal Grande F."/>
            <person name="Keller J."/>
        </authorList>
    </citation>
    <scope>NUCLEOTIDE SEQUENCE [LARGE SCALE GENOMIC DNA]</scope>
    <source>
        <strain evidence="2 3">SAG 2036</strain>
    </source>
</reference>
<dbReference type="SUPFAM" id="SSF53335">
    <property type="entry name" value="S-adenosyl-L-methionine-dependent methyltransferases"/>
    <property type="match status" value="1"/>
</dbReference>
<name>A0AAW1NNZ1_9CHLO</name>
<dbReference type="EMBL" id="JALJOQ010000172">
    <property type="protein sequence ID" value="KAK9791811.1"/>
    <property type="molecule type" value="Genomic_DNA"/>
</dbReference>
<feature type="region of interest" description="Disordered" evidence="1">
    <location>
        <begin position="151"/>
        <end position="192"/>
    </location>
</feature>
<protein>
    <recommendedName>
        <fullName evidence="4">DNA (cytosine-5-)-methyltransferase</fullName>
    </recommendedName>
</protein>
<dbReference type="PANTHER" id="PTHR23068">
    <property type="entry name" value="DNA CYTOSINE-5- -METHYLTRANSFERASE 3-RELATED"/>
    <property type="match status" value="1"/>
</dbReference>
<comment type="caution">
    <text evidence="2">The sequence shown here is derived from an EMBL/GenBank/DDBJ whole genome shotgun (WGS) entry which is preliminary data.</text>
</comment>
<dbReference type="InterPro" id="IPR050390">
    <property type="entry name" value="C5-Methyltransferase"/>
</dbReference>
<evidence type="ECO:0008006" key="4">
    <source>
        <dbReference type="Google" id="ProtNLM"/>
    </source>
</evidence>
<sequence length="518" mass="56662">MQQAYRLDEAQTGSTGLGNHDATSCLGAHADQALLPEEQVCCPVRLFHQQWCQLGKGVAQPRKLIKQGNAVAKRRWDEQRRKFAADDAGICAENCWGQGRLSRKRKRPAQFVANFESTHKRAMKGCPMPPEGSQAEQAPADAAKRSLLMLPPASAPAPSTPPRAIRPPNKPSAAQPGGKPLGKLKGKAQGKLPRGSFAAHYTKEGLEALSRRDAWRKNLPFVLDAAELNQHPPQRPGLPYWLYEQIFPPNTFGLDMLSKAIQNPASGSSKLPRETSYSGVGGQTYTANVAREVRDHCLVPNTPVEGGGCRALTAEEVEVIMGFDKGHTALNGVSEISPRDRRKYLGNSFQIDNICYLLHPLKEMQDRGELPPEGITVLSLFDGIGGGLVALHKLGVRVYMYITAEKDPVCQAIVERYVKFTLQKHPKDFLKPLGDICPRASEGARAPIDQESVRNWVSTTGCHLVIGGSPCTNLSGNNRQPSTSPSGRSGFAGKDSMLFSEYVLALRIVRDEYARMSR</sequence>
<evidence type="ECO:0000313" key="3">
    <source>
        <dbReference type="Proteomes" id="UP001465755"/>
    </source>
</evidence>
<dbReference type="Proteomes" id="UP001465755">
    <property type="component" value="Unassembled WGS sequence"/>
</dbReference>
<proteinExistence type="predicted"/>
<evidence type="ECO:0000313" key="2">
    <source>
        <dbReference type="EMBL" id="KAK9791811.1"/>
    </source>
</evidence>
<dbReference type="Gene3D" id="3.40.50.150">
    <property type="entry name" value="Vaccinia Virus protein VP39"/>
    <property type="match status" value="1"/>
</dbReference>
<dbReference type="AlphaFoldDB" id="A0AAW1NNZ1"/>
<gene>
    <name evidence="2" type="ORF">WJX73_004989</name>
</gene>
<feature type="compositionally biased region" description="Pro residues" evidence="1">
    <location>
        <begin position="153"/>
        <end position="170"/>
    </location>
</feature>
<evidence type="ECO:0000256" key="1">
    <source>
        <dbReference type="SAM" id="MobiDB-lite"/>
    </source>
</evidence>
<dbReference type="PANTHER" id="PTHR23068:SF25">
    <property type="entry name" value="DNA (CYTOSINE-5)-METHYLTRANSFERASE DRM2"/>
    <property type="match status" value="1"/>
</dbReference>
<organism evidence="2 3">
    <name type="scientific">Symbiochloris irregularis</name>
    <dbReference type="NCBI Taxonomy" id="706552"/>
    <lineage>
        <taxon>Eukaryota</taxon>
        <taxon>Viridiplantae</taxon>
        <taxon>Chlorophyta</taxon>
        <taxon>core chlorophytes</taxon>
        <taxon>Trebouxiophyceae</taxon>
        <taxon>Trebouxiales</taxon>
        <taxon>Trebouxiaceae</taxon>
        <taxon>Symbiochloris</taxon>
    </lineage>
</organism>
<dbReference type="InterPro" id="IPR029063">
    <property type="entry name" value="SAM-dependent_MTases_sf"/>
</dbReference>
<dbReference type="GO" id="GO:0005634">
    <property type="term" value="C:nucleus"/>
    <property type="evidence" value="ECO:0007669"/>
    <property type="project" value="TreeGrafter"/>
</dbReference>
<keyword evidence="3" id="KW-1185">Reference proteome</keyword>